<evidence type="ECO:0000313" key="5">
    <source>
        <dbReference type="Proteomes" id="UP000325315"/>
    </source>
</evidence>
<proteinExistence type="predicted"/>
<comment type="caution">
    <text evidence="4">The sequence shown here is derived from an EMBL/GenBank/DDBJ whole genome shotgun (WGS) entry which is preliminary data.</text>
</comment>
<evidence type="ECO:0000259" key="3">
    <source>
        <dbReference type="Pfam" id="PF25597"/>
    </source>
</evidence>
<dbReference type="Pfam" id="PF25597">
    <property type="entry name" value="SH3_retrovirus"/>
    <property type="match status" value="1"/>
</dbReference>
<dbReference type="InterPro" id="IPR013103">
    <property type="entry name" value="RVT_2"/>
</dbReference>
<gene>
    <name evidence="4" type="ORF">EPI10_030234</name>
</gene>
<dbReference type="AlphaFoldDB" id="A0A5B6WWL1"/>
<dbReference type="Proteomes" id="UP000325315">
    <property type="component" value="Unassembled WGS sequence"/>
</dbReference>
<protein>
    <submittedName>
        <fullName evidence="4">Transcription factor SPT20-like protein</fullName>
    </submittedName>
</protein>
<feature type="domain" description="Retroviral polymerase SH3-like" evidence="3">
    <location>
        <begin position="19"/>
        <end position="48"/>
    </location>
</feature>
<dbReference type="Pfam" id="PF07727">
    <property type="entry name" value="RVT_2"/>
    <property type="match status" value="1"/>
</dbReference>
<keyword evidence="5" id="KW-1185">Reference proteome</keyword>
<organism evidence="4 5">
    <name type="scientific">Gossypium australe</name>
    <dbReference type="NCBI Taxonomy" id="47621"/>
    <lineage>
        <taxon>Eukaryota</taxon>
        <taxon>Viridiplantae</taxon>
        <taxon>Streptophyta</taxon>
        <taxon>Embryophyta</taxon>
        <taxon>Tracheophyta</taxon>
        <taxon>Spermatophyta</taxon>
        <taxon>Magnoliopsida</taxon>
        <taxon>eudicotyledons</taxon>
        <taxon>Gunneridae</taxon>
        <taxon>Pentapetalae</taxon>
        <taxon>rosids</taxon>
        <taxon>malvids</taxon>
        <taxon>Malvales</taxon>
        <taxon>Malvaceae</taxon>
        <taxon>Malvoideae</taxon>
        <taxon>Gossypium</taxon>
    </lineage>
</organism>
<evidence type="ECO:0000259" key="2">
    <source>
        <dbReference type="Pfam" id="PF07727"/>
    </source>
</evidence>
<name>A0A5B6WWL1_9ROSI</name>
<accession>A0A5B6WWL1</accession>
<dbReference type="InterPro" id="IPR057670">
    <property type="entry name" value="SH3_retrovirus"/>
</dbReference>
<dbReference type="OrthoDB" id="163507at2759"/>
<evidence type="ECO:0000313" key="4">
    <source>
        <dbReference type="EMBL" id="KAA3486311.1"/>
    </source>
</evidence>
<feature type="domain" description="Reverse transcriptase Ty1/copia-type" evidence="2">
    <location>
        <begin position="76"/>
        <end position="160"/>
    </location>
</feature>
<sequence length="161" mass="17801">MGFFIGCPVHICSSKMGSLNKLDFHSYPCTFLGYSSQHKGYQCLTPDGKSSPPTPSYPTPTDLGTGREQHQLSSSIGYSLVLECDFKETFCPVVKPTTIRTILSVVVSNSWQLYQVDVNNTFLNGDLIDALFMQQSAGYVQYGPNGESLVCHLKKVLYGQR</sequence>
<dbReference type="EMBL" id="SMMG02000001">
    <property type="protein sequence ID" value="KAA3486311.1"/>
    <property type="molecule type" value="Genomic_DNA"/>
</dbReference>
<feature type="region of interest" description="Disordered" evidence="1">
    <location>
        <begin position="45"/>
        <end position="68"/>
    </location>
</feature>
<reference evidence="5" key="1">
    <citation type="journal article" date="2019" name="Plant Biotechnol. J.">
        <title>Genome sequencing of the Australian wild diploid species Gossypium australe highlights disease resistance and delayed gland morphogenesis.</title>
        <authorList>
            <person name="Cai Y."/>
            <person name="Cai X."/>
            <person name="Wang Q."/>
            <person name="Wang P."/>
            <person name="Zhang Y."/>
            <person name="Cai C."/>
            <person name="Xu Y."/>
            <person name="Wang K."/>
            <person name="Zhou Z."/>
            <person name="Wang C."/>
            <person name="Geng S."/>
            <person name="Li B."/>
            <person name="Dong Q."/>
            <person name="Hou Y."/>
            <person name="Wang H."/>
            <person name="Ai P."/>
            <person name="Liu Z."/>
            <person name="Yi F."/>
            <person name="Sun M."/>
            <person name="An G."/>
            <person name="Cheng J."/>
            <person name="Zhang Y."/>
            <person name="Shi Q."/>
            <person name="Xie Y."/>
            <person name="Shi X."/>
            <person name="Chang Y."/>
            <person name="Huang F."/>
            <person name="Chen Y."/>
            <person name="Hong S."/>
            <person name="Mi L."/>
            <person name="Sun Q."/>
            <person name="Zhang L."/>
            <person name="Zhou B."/>
            <person name="Peng R."/>
            <person name="Zhang X."/>
            <person name="Liu F."/>
        </authorList>
    </citation>
    <scope>NUCLEOTIDE SEQUENCE [LARGE SCALE GENOMIC DNA]</scope>
    <source>
        <strain evidence="5">cv. PA1801</strain>
    </source>
</reference>
<evidence type="ECO:0000256" key="1">
    <source>
        <dbReference type="SAM" id="MobiDB-lite"/>
    </source>
</evidence>